<dbReference type="EMBL" id="JALKII010000004">
    <property type="protein sequence ID" value="MCK0537690.1"/>
    <property type="molecule type" value="Genomic_DNA"/>
</dbReference>
<accession>A0ABT0E7E5</accession>
<dbReference type="PANTHER" id="PTHR43003">
    <property type="entry name" value="DNA-3-METHYLADENINE GLYCOSYLASE"/>
    <property type="match status" value="1"/>
</dbReference>
<evidence type="ECO:0000256" key="4">
    <source>
        <dbReference type="ARBA" id="ARBA00023204"/>
    </source>
</evidence>
<dbReference type="Gene3D" id="1.10.1670.40">
    <property type="match status" value="1"/>
</dbReference>
<feature type="domain" description="HhH-GPD" evidence="5">
    <location>
        <begin position="51"/>
        <end position="207"/>
    </location>
</feature>
<name>A0ABT0E7E5_9GAMM</name>
<dbReference type="RefSeq" id="WP_246951533.1">
    <property type="nucleotide sequence ID" value="NZ_JALKII010000004.1"/>
</dbReference>
<dbReference type="Proteomes" id="UP001165524">
    <property type="component" value="Unassembled WGS sequence"/>
</dbReference>
<dbReference type="Pfam" id="PF00730">
    <property type="entry name" value="HhH-GPD"/>
    <property type="match status" value="1"/>
</dbReference>
<evidence type="ECO:0000256" key="2">
    <source>
        <dbReference type="ARBA" id="ARBA00012000"/>
    </source>
</evidence>
<evidence type="ECO:0000256" key="3">
    <source>
        <dbReference type="ARBA" id="ARBA00022763"/>
    </source>
</evidence>
<gene>
    <name evidence="6" type="ORF">MU846_08205</name>
</gene>
<evidence type="ECO:0000313" key="6">
    <source>
        <dbReference type="EMBL" id="MCK0537690.1"/>
    </source>
</evidence>
<comment type="catalytic activity">
    <reaction evidence="1">
        <text>Hydrolysis of alkylated DNA, releasing 3-methyladenine, 3-methylguanine, 7-methylguanine and 7-methyladenine.</text>
        <dbReference type="EC" id="3.2.2.21"/>
    </reaction>
</comment>
<keyword evidence="7" id="KW-1185">Reference proteome</keyword>
<protein>
    <recommendedName>
        <fullName evidence="2">DNA-3-methyladenine glycosylase II</fullName>
        <ecNumber evidence="2">3.2.2.21</ecNumber>
    </recommendedName>
</protein>
<proteinExistence type="predicted"/>
<dbReference type="EC" id="3.2.2.21" evidence="2"/>
<keyword evidence="4" id="KW-0234">DNA repair</keyword>
<dbReference type="InterPro" id="IPR051912">
    <property type="entry name" value="Alkylbase_DNA_Glycosylase/TA"/>
</dbReference>
<comment type="caution">
    <text evidence="6">The sequence shown here is derived from an EMBL/GenBank/DDBJ whole genome shotgun (WGS) entry which is preliminary data.</text>
</comment>
<dbReference type="SUPFAM" id="SSF48150">
    <property type="entry name" value="DNA-glycosylase"/>
    <property type="match status" value="1"/>
</dbReference>
<organism evidence="6 7">
    <name type="scientific">Alcanivorax quisquiliarum</name>
    <dbReference type="NCBI Taxonomy" id="2933565"/>
    <lineage>
        <taxon>Bacteria</taxon>
        <taxon>Pseudomonadati</taxon>
        <taxon>Pseudomonadota</taxon>
        <taxon>Gammaproteobacteria</taxon>
        <taxon>Oceanospirillales</taxon>
        <taxon>Alcanivoracaceae</taxon>
        <taxon>Alcanivorax</taxon>
    </lineage>
</organism>
<dbReference type="CDD" id="cd00056">
    <property type="entry name" value="ENDO3c"/>
    <property type="match status" value="1"/>
</dbReference>
<evidence type="ECO:0000259" key="5">
    <source>
        <dbReference type="SMART" id="SM00478"/>
    </source>
</evidence>
<dbReference type="InterPro" id="IPR011257">
    <property type="entry name" value="DNA_glycosylase"/>
</dbReference>
<dbReference type="InterPro" id="IPR003265">
    <property type="entry name" value="HhH-GPD_domain"/>
</dbReference>
<dbReference type="PANTHER" id="PTHR43003:SF5">
    <property type="entry name" value="DNA-3-METHYLADENINE GLYCOSYLASE"/>
    <property type="match status" value="1"/>
</dbReference>
<evidence type="ECO:0000256" key="1">
    <source>
        <dbReference type="ARBA" id="ARBA00000086"/>
    </source>
</evidence>
<sequence length="216" mass="24021">MTTMAWLGEPAIQHLCRSDDDWRPVIRLAGPRPPPSAPQRSPYEALARAVIYQQLHGRAAAAITARLLALYPRQRFPQPAALLATPTEMLRSCGLSARKIETLRGIAEGRLAGIITTRAKALRCDDEALIAQWTQLRGVGRWTAEMVLMDTLARPDIMPVGDFGVREGWRLLKRLPTQPTPAALLESARPWQPYRSTAAWYLWRVVDLSRAGALPG</sequence>
<reference evidence="6" key="1">
    <citation type="submission" date="2022-04" db="EMBL/GenBank/DDBJ databases">
        <title>Alcanivorax sp. CY1518 draft genome sequence.</title>
        <authorList>
            <person name="Zhao G."/>
            <person name="An M."/>
        </authorList>
    </citation>
    <scope>NUCLEOTIDE SEQUENCE</scope>
    <source>
        <strain evidence="6">CY1518</strain>
    </source>
</reference>
<dbReference type="SMART" id="SM00478">
    <property type="entry name" value="ENDO3c"/>
    <property type="match status" value="1"/>
</dbReference>
<dbReference type="Gene3D" id="1.10.340.30">
    <property type="entry name" value="Hypothetical protein, domain 2"/>
    <property type="match status" value="1"/>
</dbReference>
<evidence type="ECO:0000313" key="7">
    <source>
        <dbReference type="Proteomes" id="UP001165524"/>
    </source>
</evidence>
<keyword evidence="3" id="KW-0227">DNA damage</keyword>